<name>A0A9E7G0E6_9LILI</name>
<evidence type="ECO:0000313" key="2">
    <source>
        <dbReference type="EMBL" id="URE04082.1"/>
    </source>
</evidence>
<dbReference type="Proteomes" id="UP001055439">
    <property type="component" value="Chromosome 5"/>
</dbReference>
<dbReference type="AlphaFoldDB" id="A0A9E7G0E6"/>
<evidence type="ECO:0000256" key="1">
    <source>
        <dbReference type="SAM" id="MobiDB-lite"/>
    </source>
</evidence>
<sequence>MEQSECRGEEAAEGSMASPPALAIDVSLSNTHPVKQKDSGTQEKRLLQNGPRFMFPTYMTSIGKAREVWAWQGTAAIHE</sequence>
<evidence type="ECO:0000313" key="3">
    <source>
        <dbReference type="Proteomes" id="UP001055439"/>
    </source>
</evidence>
<reference evidence="2" key="1">
    <citation type="submission" date="2022-05" db="EMBL/GenBank/DDBJ databases">
        <title>The Musa troglodytarum L. genome provides insights into the mechanism of non-climacteric behaviour and enrichment of carotenoids.</title>
        <authorList>
            <person name="Wang J."/>
        </authorList>
    </citation>
    <scope>NUCLEOTIDE SEQUENCE</scope>
    <source>
        <tissue evidence="2">Leaf</tissue>
    </source>
</reference>
<gene>
    <name evidence="2" type="ORF">MUK42_30778</name>
</gene>
<feature type="compositionally biased region" description="Basic and acidic residues" evidence="1">
    <location>
        <begin position="1"/>
        <end position="10"/>
    </location>
</feature>
<proteinExistence type="predicted"/>
<dbReference type="EMBL" id="CP097507">
    <property type="protein sequence ID" value="URE04082.1"/>
    <property type="molecule type" value="Genomic_DNA"/>
</dbReference>
<protein>
    <submittedName>
        <fullName evidence="2">Uncharacterized protein</fullName>
    </submittedName>
</protein>
<feature type="region of interest" description="Disordered" evidence="1">
    <location>
        <begin position="1"/>
        <end position="21"/>
    </location>
</feature>
<keyword evidence="3" id="KW-1185">Reference proteome</keyword>
<organism evidence="2 3">
    <name type="scientific">Musa troglodytarum</name>
    <name type="common">fe'i banana</name>
    <dbReference type="NCBI Taxonomy" id="320322"/>
    <lineage>
        <taxon>Eukaryota</taxon>
        <taxon>Viridiplantae</taxon>
        <taxon>Streptophyta</taxon>
        <taxon>Embryophyta</taxon>
        <taxon>Tracheophyta</taxon>
        <taxon>Spermatophyta</taxon>
        <taxon>Magnoliopsida</taxon>
        <taxon>Liliopsida</taxon>
        <taxon>Zingiberales</taxon>
        <taxon>Musaceae</taxon>
        <taxon>Musa</taxon>
    </lineage>
</organism>
<accession>A0A9E7G0E6</accession>